<name>A0A1D1URF1_RAMVA</name>
<evidence type="ECO:0000256" key="4">
    <source>
        <dbReference type="ARBA" id="ARBA00023136"/>
    </source>
</evidence>
<feature type="domain" description="Receptor ligand binding region" evidence="5">
    <location>
        <begin position="27"/>
        <end position="272"/>
    </location>
</feature>
<protein>
    <recommendedName>
        <fullName evidence="5">Receptor ligand binding region domain-containing protein</fullName>
    </recommendedName>
</protein>
<comment type="caution">
    <text evidence="6">The sequence shown here is derived from an EMBL/GenBank/DDBJ whole genome shotgun (WGS) entry which is preliminary data.</text>
</comment>
<keyword evidence="4" id="KW-0472">Membrane</keyword>
<keyword evidence="2" id="KW-0812">Transmembrane</keyword>
<dbReference type="EMBL" id="BDGG01000001">
    <property type="protein sequence ID" value="GAU88943.1"/>
    <property type="molecule type" value="Genomic_DNA"/>
</dbReference>
<evidence type="ECO:0000313" key="6">
    <source>
        <dbReference type="EMBL" id="GAU88943.1"/>
    </source>
</evidence>
<dbReference type="InterPro" id="IPR028082">
    <property type="entry name" value="Peripla_BP_I"/>
</dbReference>
<evidence type="ECO:0000259" key="5">
    <source>
        <dbReference type="Pfam" id="PF01094"/>
    </source>
</evidence>
<keyword evidence="7" id="KW-1185">Reference proteome</keyword>
<dbReference type="Pfam" id="PF01094">
    <property type="entry name" value="ANF_receptor"/>
    <property type="match status" value="1"/>
</dbReference>
<accession>A0A1D1URF1</accession>
<comment type="subcellular location">
    <subcellularLocation>
        <location evidence="1">Membrane</location>
    </subcellularLocation>
</comment>
<dbReference type="STRING" id="947166.A0A1D1URF1"/>
<dbReference type="Gene3D" id="3.40.50.2300">
    <property type="match status" value="1"/>
</dbReference>
<evidence type="ECO:0000256" key="3">
    <source>
        <dbReference type="ARBA" id="ARBA00022989"/>
    </source>
</evidence>
<evidence type="ECO:0000256" key="2">
    <source>
        <dbReference type="ARBA" id="ARBA00022692"/>
    </source>
</evidence>
<dbReference type="SUPFAM" id="SSF53822">
    <property type="entry name" value="Periplasmic binding protein-like I"/>
    <property type="match status" value="1"/>
</dbReference>
<proteinExistence type="predicted"/>
<dbReference type="AlphaFoldDB" id="A0A1D1URF1"/>
<gene>
    <name evidence="6" type="primary">RvY_01552</name>
    <name evidence="6" type="synonym">RvY_01552.1</name>
    <name evidence="6" type="ORF">RvY_01552-1</name>
</gene>
<sequence>MIGRGPVSEEVVTNDLAFVMGGSSLGMALATWGVMEHYAWKHATILLDANSFTNLYSQFAETLLRASRSNRISGISLSLISIKQITEANLVKSLKTAQLQSRVMIISAPAATALRMLRIASRLNMTNGNYAFINFQNTLQEPYGKLSDFANPSPADLPAVQSLIFLTPRQNELEAQRNKPLNDRLKALSRDLYNATYDEDSQPLDAVVVRATYDSVDFFMRLLNTSMDTDGKFTCSGRNLALKATNRTFSLRTGVSFIDENGVRQLDTAVYRFSLTTNSMQVSVRT</sequence>
<organism evidence="6 7">
    <name type="scientific">Ramazzottius varieornatus</name>
    <name type="common">Water bear</name>
    <name type="synonym">Tardigrade</name>
    <dbReference type="NCBI Taxonomy" id="947166"/>
    <lineage>
        <taxon>Eukaryota</taxon>
        <taxon>Metazoa</taxon>
        <taxon>Ecdysozoa</taxon>
        <taxon>Tardigrada</taxon>
        <taxon>Eutardigrada</taxon>
        <taxon>Parachela</taxon>
        <taxon>Hypsibioidea</taxon>
        <taxon>Ramazzottiidae</taxon>
        <taxon>Ramazzottius</taxon>
    </lineage>
</organism>
<dbReference type="InterPro" id="IPR001828">
    <property type="entry name" value="ANF_lig-bd_rcpt"/>
</dbReference>
<keyword evidence="3" id="KW-1133">Transmembrane helix</keyword>
<evidence type="ECO:0000313" key="7">
    <source>
        <dbReference type="Proteomes" id="UP000186922"/>
    </source>
</evidence>
<reference evidence="6 7" key="1">
    <citation type="journal article" date="2016" name="Nat. Commun.">
        <title>Extremotolerant tardigrade genome and improved radiotolerance of human cultured cells by tardigrade-unique protein.</title>
        <authorList>
            <person name="Hashimoto T."/>
            <person name="Horikawa D.D."/>
            <person name="Saito Y."/>
            <person name="Kuwahara H."/>
            <person name="Kozuka-Hata H."/>
            <person name="Shin-I T."/>
            <person name="Minakuchi Y."/>
            <person name="Ohishi K."/>
            <person name="Motoyama A."/>
            <person name="Aizu T."/>
            <person name="Enomoto A."/>
            <person name="Kondo K."/>
            <person name="Tanaka S."/>
            <person name="Hara Y."/>
            <person name="Koshikawa S."/>
            <person name="Sagara H."/>
            <person name="Miura T."/>
            <person name="Yokobori S."/>
            <person name="Miyagawa K."/>
            <person name="Suzuki Y."/>
            <person name="Kubo T."/>
            <person name="Oyama M."/>
            <person name="Kohara Y."/>
            <person name="Fujiyama A."/>
            <person name="Arakawa K."/>
            <person name="Katayama T."/>
            <person name="Toyoda A."/>
            <person name="Kunieda T."/>
        </authorList>
    </citation>
    <scope>NUCLEOTIDE SEQUENCE [LARGE SCALE GENOMIC DNA]</scope>
    <source>
        <strain evidence="6 7">YOKOZUNA-1</strain>
    </source>
</reference>
<evidence type="ECO:0000256" key="1">
    <source>
        <dbReference type="ARBA" id="ARBA00004370"/>
    </source>
</evidence>
<dbReference type="GO" id="GO:0016020">
    <property type="term" value="C:membrane"/>
    <property type="evidence" value="ECO:0007669"/>
    <property type="project" value="UniProtKB-SubCell"/>
</dbReference>
<dbReference type="Proteomes" id="UP000186922">
    <property type="component" value="Unassembled WGS sequence"/>
</dbReference>